<dbReference type="EMBL" id="REGN01008018">
    <property type="protein sequence ID" value="RNA04644.1"/>
    <property type="molecule type" value="Genomic_DNA"/>
</dbReference>
<organism evidence="1 2">
    <name type="scientific">Brachionus plicatilis</name>
    <name type="common">Marine rotifer</name>
    <name type="synonym">Brachionus muelleri</name>
    <dbReference type="NCBI Taxonomy" id="10195"/>
    <lineage>
        <taxon>Eukaryota</taxon>
        <taxon>Metazoa</taxon>
        <taxon>Spiralia</taxon>
        <taxon>Gnathifera</taxon>
        <taxon>Rotifera</taxon>
        <taxon>Eurotatoria</taxon>
        <taxon>Monogononta</taxon>
        <taxon>Pseudotrocha</taxon>
        <taxon>Ploima</taxon>
        <taxon>Brachionidae</taxon>
        <taxon>Brachionus</taxon>
    </lineage>
</organism>
<dbReference type="AlphaFoldDB" id="A0A3M7Q098"/>
<proteinExistence type="predicted"/>
<accession>A0A3M7Q098</accession>
<name>A0A3M7Q098_BRAPC</name>
<keyword evidence="2" id="KW-1185">Reference proteome</keyword>
<protein>
    <submittedName>
        <fullName evidence="1">Uncharacterized protein</fullName>
    </submittedName>
</protein>
<evidence type="ECO:0000313" key="1">
    <source>
        <dbReference type="EMBL" id="RNA04644.1"/>
    </source>
</evidence>
<reference evidence="1 2" key="1">
    <citation type="journal article" date="2018" name="Sci. Rep.">
        <title>Genomic signatures of local adaptation to the degree of environmental predictability in rotifers.</title>
        <authorList>
            <person name="Franch-Gras L."/>
            <person name="Hahn C."/>
            <person name="Garcia-Roger E.M."/>
            <person name="Carmona M.J."/>
            <person name="Serra M."/>
            <person name="Gomez A."/>
        </authorList>
    </citation>
    <scope>NUCLEOTIDE SEQUENCE [LARGE SCALE GENOMIC DNA]</scope>
    <source>
        <strain evidence="1">HYR1</strain>
    </source>
</reference>
<evidence type="ECO:0000313" key="2">
    <source>
        <dbReference type="Proteomes" id="UP000276133"/>
    </source>
</evidence>
<sequence length="82" mass="9516">MAEILSCQFESVFSLDDGNEPIFENRTKHLCSEEVPKNTPSCIPENENVIETITKRKNKFFPKKLLDMSCQGYKKINQFDDI</sequence>
<gene>
    <name evidence="1" type="ORF">BpHYR1_049817</name>
</gene>
<dbReference type="Proteomes" id="UP000276133">
    <property type="component" value="Unassembled WGS sequence"/>
</dbReference>
<comment type="caution">
    <text evidence="1">The sequence shown here is derived from an EMBL/GenBank/DDBJ whole genome shotgun (WGS) entry which is preliminary data.</text>
</comment>